<evidence type="ECO:0000313" key="7">
    <source>
        <dbReference type="EMBL" id="KAJ2865088.1"/>
    </source>
</evidence>
<feature type="region of interest" description="Disordered" evidence="5">
    <location>
        <begin position="317"/>
        <end position="341"/>
    </location>
</feature>
<comment type="caution">
    <text evidence="7">The sequence shown here is derived from an EMBL/GenBank/DDBJ whole genome shotgun (WGS) entry which is preliminary data.</text>
</comment>
<feature type="transmembrane region" description="Helical" evidence="6">
    <location>
        <begin position="139"/>
        <end position="161"/>
    </location>
</feature>
<dbReference type="PANTHER" id="PTHR13377">
    <property type="entry name" value="PLACENTAL PROTEIN 6"/>
    <property type="match status" value="1"/>
</dbReference>
<dbReference type="GO" id="GO:0005794">
    <property type="term" value="C:Golgi apparatus"/>
    <property type="evidence" value="ECO:0007669"/>
    <property type="project" value="TreeGrafter"/>
</dbReference>
<dbReference type="GO" id="GO:0016020">
    <property type="term" value="C:membrane"/>
    <property type="evidence" value="ECO:0007669"/>
    <property type="project" value="UniProtKB-SubCell"/>
</dbReference>
<dbReference type="InterPro" id="IPR035952">
    <property type="entry name" value="Rhomboid-like_sf"/>
</dbReference>
<dbReference type="SUPFAM" id="SSF144091">
    <property type="entry name" value="Rhomboid-like"/>
    <property type="match status" value="1"/>
</dbReference>
<dbReference type="SMART" id="SM01160">
    <property type="entry name" value="DUF1751"/>
    <property type="match status" value="1"/>
</dbReference>
<reference evidence="7" key="1">
    <citation type="submission" date="2022-07" db="EMBL/GenBank/DDBJ databases">
        <title>Phylogenomic reconstructions and comparative analyses of Kickxellomycotina fungi.</title>
        <authorList>
            <person name="Reynolds N.K."/>
            <person name="Stajich J.E."/>
            <person name="Barry K."/>
            <person name="Grigoriev I.V."/>
            <person name="Crous P."/>
            <person name="Smith M.E."/>
        </authorList>
    </citation>
    <scope>NUCLEOTIDE SEQUENCE</scope>
    <source>
        <strain evidence="7">RSA 476</strain>
    </source>
</reference>
<accession>A0A9W8IJD3</accession>
<organism evidence="7 8">
    <name type="scientific">Coemansia aciculifera</name>
    <dbReference type="NCBI Taxonomy" id="417176"/>
    <lineage>
        <taxon>Eukaryota</taxon>
        <taxon>Fungi</taxon>
        <taxon>Fungi incertae sedis</taxon>
        <taxon>Zoopagomycota</taxon>
        <taxon>Kickxellomycotina</taxon>
        <taxon>Kickxellomycetes</taxon>
        <taxon>Kickxellales</taxon>
        <taxon>Kickxellaceae</taxon>
        <taxon>Coemansia</taxon>
    </lineage>
</organism>
<proteinExistence type="predicted"/>
<dbReference type="FunFam" id="1.20.1540.10:FF:000004">
    <property type="entry name" value="Transmembrane protein 115"/>
    <property type="match status" value="1"/>
</dbReference>
<keyword evidence="4 6" id="KW-0472">Membrane</keyword>
<feature type="transmembrane region" description="Helical" evidence="6">
    <location>
        <begin position="82"/>
        <end position="99"/>
    </location>
</feature>
<feature type="compositionally biased region" description="Low complexity" evidence="5">
    <location>
        <begin position="318"/>
        <end position="341"/>
    </location>
</feature>
<evidence type="ECO:0000313" key="8">
    <source>
        <dbReference type="Proteomes" id="UP001140074"/>
    </source>
</evidence>
<dbReference type="InterPro" id="IPR013861">
    <property type="entry name" value="TMEM115/Pdh1/Rbl19"/>
</dbReference>
<dbReference type="Pfam" id="PF08551">
    <property type="entry name" value="DUF1751"/>
    <property type="match status" value="1"/>
</dbReference>
<evidence type="ECO:0000256" key="2">
    <source>
        <dbReference type="ARBA" id="ARBA00022692"/>
    </source>
</evidence>
<sequence>MSKLILYARALPLVTKAMSVTYLVLSLTAILLRLQATTDIDGGSDPSYAASQDPARFLILRPGFIASYPWTILTSTFVETNLLFLLFGLAGLVAIGSFLERQWGGRSFALFVLVTTMVPALTAAVVSIALYAVRGSAHASILYGTHVGGLAGLVSAFTVGLKQLMPEYSVKLFGGALSFRMNELPGVYTLVAPIMFTLLGDLGSVLLVNIGFLEAFVYLRFYRREGSLYGDRSEAFAFTTFFPEFVQPPIAHLSNALYGAAVVCKLITSDEGYRQQNVDLEVGLASDSSELCNLPAPEDSDADRRKAIAAKALDMRLGSAGPPSSAASSSTIAATATVDAK</sequence>
<evidence type="ECO:0000256" key="3">
    <source>
        <dbReference type="ARBA" id="ARBA00022989"/>
    </source>
</evidence>
<dbReference type="PANTHER" id="PTHR13377:SF3">
    <property type="entry name" value="TRANSMEMBRANE PROTEIN 115"/>
    <property type="match status" value="1"/>
</dbReference>
<dbReference type="Proteomes" id="UP001140074">
    <property type="component" value="Unassembled WGS sequence"/>
</dbReference>
<keyword evidence="8" id="KW-1185">Reference proteome</keyword>
<name>A0A9W8IJD3_9FUNG</name>
<gene>
    <name evidence="7" type="ORF">GGH94_002493</name>
</gene>
<keyword evidence="3 6" id="KW-1133">Transmembrane helix</keyword>
<protein>
    <recommendedName>
        <fullName evidence="9">DUF1751-domain-containing protein</fullName>
    </recommendedName>
</protein>
<evidence type="ECO:0000256" key="4">
    <source>
        <dbReference type="ARBA" id="ARBA00023136"/>
    </source>
</evidence>
<comment type="subcellular location">
    <subcellularLocation>
        <location evidence="1">Membrane</location>
        <topology evidence="1">Multi-pass membrane protein</topology>
    </subcellularLocation>
</comment>
<evidence type="ECO:0000256" key="1">
    <source>
        <dbReference type="ARBA" id="ARBA00004141"/>
    </source>
</evidence>
<dbReference type="GO" id="GO:0006890">
    <property type="term" value="P:retrograde vesicle-mediated transport, Golgi to endoplasmic reticulum"/>
    <property type="evidence" value="ECO:0007669"/>
    <property type="project" value="InterPro"/>
</dbReference>
<dbReference type="AlphaFoldDB" id="A0A9W8IJD3"/>
<keyword evidence="2 6" id="KW-0812">Transmembrane</keyword>
<feature type="transmembrane region" description="Helical" evidence="6">
    <location>
        <begin position="108"/>
        <end position="133"/>
    </location>
</feature>
<dbReference type="EMBL" id="JANBUY010000069">
    <property type="protein sequence ID" value="KAJ2865088.1"/>
    <property type="molecule type" value="Genomic_DNA"/>
</dbReference>
<evidence type="ECO:0000256" key="5">
    <source>
        <dbReference type="SAM" id="MobiDB-lite"/>
    </source>
</evidence>
<dbReference type="Gene3D" id="1.20.1540.10">
    <property type="entry name" value="Rhomboid-like"/>
    <property type="match status" value="1"/>
</dbReference>
<evidence type="ECO:0000256" key="6">
    <source>
        <dbReference type="SAM" id="Phobius"/>
    </source>
</evidence>
<evidence type="ECO:0008006" key="9">
    <source>
        <dbReference type="Google" id="ProtNLM"/>
    </source>
</evidence>